<keyword evidence="2" id="KW-0812">Transmembrane</keyword>
<keyword evidence="2" id="KW-0472">Membrane</keyword>
<feature type="transmembrane region" description="Helical" evidence="2">
    <location>
        <begin position="61"/>
        <end position="80"/>
    </location>
</feature>
<keyword evidence="4" id="KW-1185">Reference proteome</keyword>
<dbReference type="Proteomes" id="UP001149140">
    <property type="component" value="Unassembled WGS sequence"/>
</dbReference>
<name>A0A9X3MRW3_9ACTN</name>
<protein>
    <submittedName>
        <fullName evidence="3">Uncharacterized protein</fullName>
    </submittedName>
</protein>
<reference evidence="3" key="1">
    <citation type="submission" date="2022-10" db="EMBL/GenBank/DDBJ databases">
        <title>The WGS of Solirubrobacter ginsenosidimutans DSM 21036.</title>
        <authorList>
            <person name="Jiang Z."/>
        </authorList>
    </citation>
    <scope>NUCLEOTIDE SEQUENCE</scope>
    <source>
        <strain evidence="3">DSM 21036</strain>
    </source>
</reference>
<organism evidence="3 4">
    <name type="scientific">Solirubrobacter ginsenosidimutans</name>
    <dbReference type="NCBI Taxonomy" id="490573"/>
    <lineage>
        <taxon>Bacteria</taxon>
        <taxon>Bacillati</taxon>
        <taxon>Actinomycetota</taxon>
        <taxon>Thermoleophilia</taxon>
        <taxon>Solirubrobacterales</taxon>
        <taxon>Solirubrobacteraceae</taxon>
        <taxon>Solirubrobacter</taxon>
    </lineage>
</organism>
<feature type="region of interest" description="Disordered" evidence="1">
    <location>
        <begin position="189"/>
        <end position="249"/>
    </location>
</feature>
<dbReference type="AlphaFoldDB" id="A0A9X3MRW3"/>
<dbReference type="EMBL" id="JAPDOD010000011">
    <property type="protein sequence ID" value="MDA0161335.1"/>
    <property type="molecule type" value="Genomic_DNA"/>
</dbReference>
<accession>A0A9X3MRW3</accession>
<evidence type="ECO:0000256" key="2">
    <source>
        <dbReference type="SAM" id="Phobius"/>
    </source>
</evidence>
<gene>
    <name evidence="3" type="ORF">OM076_13740</name>
</gene>
<comment type="caution">
    <text evidence="3">The sequence shown here is derived from an EMBL/GenBank/DDBJ whole genome shotgun (WGS) entry which is preliminary data.</text>
</comment>
<evidence type="ECO:0000313" key="4">
    <source>
        <dbReference type="Proteomes" id="UP001149140"/>
    </source>
</evidence>
<feature type="transmembrane region" description="Helical" evidence="2">
    <location>
        <begin position="167"/>
        <end position="187"/>
    </location>
</feature>
<evidence type="ECO:0000313" key="3">
    <source>
        <dbReference type="EMBL" id="MDA0161335.1"/>
    </source>
</evidence>
<evidence type="ECO:0000256" key="1">
    <source>
        <dbReference type="SAM" id="MobiDB-lite"/>
    </source>
</evidence>
<keyword evidence="2" id="KW-1133">Transmembrane helix</keyword>
<sequence>MILWEPLEYVFPTATNWYVNRFYLCDELDVPNLPEAPWAQQEANALLTRSEDRLRSLESKGPGLVTVSAIIAAGIGAAIVEAGDDATLIGKALLGLALWYAAWSLAVPLYLVGPQKRSTIDVADLEFAAGLPSPTQHLAQVAVEAAQANTRRTQRIVNLQEAARNEVILALAVLLTWFLLGPATGLLERDTKPAPKVGGPPGTLPIRSPAAATERTWRLPVPTQSSTSDPMSALPHKRREPARPLPSSR</sequence>
<dbReference type="RefSeq" id="WP_270040538.1">
    <property type="nucleotide sequence ID" value="NZ_JAPDOD010000011.1"/>
</dbReference>
<feature type="transmembrane region" description="Helical" evidence="2">
    <location>
        <begin position="92"/>
        <end position="111"/>
    </location>
</feature>
<proteinExistence type="predicted"/>